<feature type="signal peptide" evidence="1">
    <location>
        <begin position="1"/>
        <end position="22"/>
    </location>
</feature>
<protein>
    <submittedName>
        <fullName evidence="2">Uncharacterized protein</fullName>
    </submittedName>
</protein>
<name>A0ABN9R6V0_9DINO</name>
<feature type="non-terminal residue" evidence="2">
    <location>
        <position position="260"/>
    </location>
</feature>
<comment type="caution">
    <text evidence="2">The sequence shown here is derived from an EMBL/GenBank/DDBJ whole genome shotgun (WGS) entry which is preliminary data.</text>
</comment>
<evidence type="ECO:0000313" key="2">
    <source>
        <dbReference type="EMBL" id="CAK0813716.1"/>
    </source>
</evidence>
<proteinExistence type="predicted"/>
<sequence length="260" mass="28034">MAGRLILGTLAVFASLSDRAGAESPRRLFYPRAGSRRLASASRCSGTFECSGFFDGNQSVSKCLYGHKEENGNCDTPCTGVRYAMCTCMDEDAVIEAAREIALQAIGISAAFALICGVLRYRSGKKRSAARQMGNEPAESEQASAMGLPCVPGADVIGGNNEFERVADPCFTDENFDEVKFRLEGTDVNMYVNGIVEIRGLTGPSDIAIDTMSRTYRVQAKTGIFRQQDRDLSELQKQVDRLFSAHAAALTAPHAGQGFS</sequence>
<dbReference type="Proteomes" id="UP001189429">
    <property type="component" value="Unassembled WGS sequence"/>
</dbReference>
<dbReference type="EMBL" id="CAUYUJ010005453">
    <property type="protein sequence ID" value="CAK0813716.1"/>
    <property type="molecule type" value="Genomic_DNA"/>
</dbReference>
<evidence type="ECO:0000313" key="3">
    <source>
        <dbReference type="Proteomes" id="UP001189429"/>
    </source>
</evidence>
<keyword evidence="3" id="KW-1185">Reference proteome</keyword>
<organism evidence="2 3">
    <name type="scientific">Prorocentrum cordatum</name>
    <dbReference type="NCBI Taxonomy" id="2364126"/>
    <lineage>
        <taxon>Eukaryota</taxon>
        <taxon>Sar</taxon>
        <taxon>Alveolata</taxon>
        <taxon>Dinophyceae</taxon>
        <taxon>Prorocentrales</taxon>
        <taxon>Prorocentraceae</taxon>
        <taxon>Prorocentrum</taxon>
    </lineage>
</organism>
<feature type="chain" id="PRO_5045667195" evidence="1">
    <location>
        <begin position="23"/>
        <end position="260"/>
    </location>
</feature>
<reference evidence="2" key="1">
    <citation type="submission" date="2023-10" db="EMBL/GenBank/DDBJ databases">
        <authorList>
            <person name="Chen Y."/>
            <person name="Shah S."/>
            <person name="Dougan E. K."/>
            <person name="Thang M."/>
            <person name="Chan C."/>
        </authorList>
    </citation>
    <scope>NUCLEOTIDE SEQUENCE [LARGE SCALE GENOMIC DNA]</scope>
</reference>
<accession>A0ABN9R6V0</accession>
<keyword evidence="1" id="KW-0732">Signal</keyword>
<gene>
    <name evidence="2" type="ORF">PCOR1329_LOCUS17541</name>
</gene>
<evidence type="ECO:0000256" key="1">
    <source>
        <dbReference type="SAM" id="SignalP"/>
    </source>
</evidence>